<evidence type="ECO:0000313" key="3">
    <source>
        <dbReference type="Proteomes" id="UP000018468"/>
    </source>
</evidence>
<dbReference type="EMBL" id="AHAT01027546">
    <property type="status" value="NOT_ANNOTATED_CDS"/>
    <property type="molecule type" value="Genomic_DNA"/>
</dbReference>
<reference evidence="2" key="2">
    <citation type="submission" date="2025-08" db="UniProtKB">
        <authorList>
            <consortium name="Ensembl"/>
        </authorList>
    </citation>
    <scope>IDENTIFICATION</scope>
</reference>
<dbReference type="InterPro" id="IPR000751">
    <property type="entry name" value="MPI_Phosphatase"/>
</dbReference>
<dbReference type="Ensembl" id="ENSLOCT00000011730.1">
    <property type="protein sequence ID" value="ENSLOCP00000011712.1"/>
    <property type="gene ID" value="ENSLOCG00000009589.1"/>
</dbReference>
<reference evidence="2" key="3">
    <citation type="submission" date="2025-09" db="UniProtKB">
        <authorList>
            <consortium name="Ensembl"/>
        </authorList>
    </citation>
    <scope>IDENTIFICATION</scope>
</reference>
<dbReference type="STRING" id="7918.ENSLOCP00000011712"/>
<dbReference type="KEGG" id="loc:107077630"/>
<dbReference type="Bgee" id="ENSLOCG00000009589">
    <property type="expression patterns" value="Expressed in ovary and 6 other cell types or tissues"/>
</dbReference>
<keyword evidence="3" id="KW-1185">Reference proteome</keyword>
<dbReference type="Proteomes" id="UP000018468">
    <property type="component" value="Linkage group LG6"/>
</dbReference>
<dbReference type="InParanoid" id="W5MTK3"/>
<feature type="region of interest" description="Disordered" evidence="1">
    <location>
        <begin position="1"/>
        <end position="24"/>
    </location>
</feature>
<name>W5MTK3_LEPOC</name>
<dbReference type="AlphaFoldDB" id="W5MTK3"/>
<reference evidence="3" key="1">
    <citation type="submission" date="2011-12" db="EMBL/GenBank/DDBJ databases">
        <title>The Draft Genome of Lepisosteus oculatus.</title>
        <authorList>
            <consortium name="The Broad Institute Genome Assembly &amp; Analysis Group"/>
            <consortium name="Computational R&amp;D Group"/>
            <consortium name="and Sequencing Platform"/>
            <person name="Di Palma F."/>
            <person name="Alfoldi J."/>
            <person name="Johnson J."/>
            <person name="Berlin A."/>
            <person name="Gnerre S."/>
            <person name="Jaffe D."/>
            <person name="MacCallum I."/>
            <person name="Young S."/>
            <person name="Walker B.J."/>
            <person name="Lander E.S."/>
            <person name="Lindblad-Toh K."/>
        </authorList>
    </citation>
    <scope>NUCLEOTIDE SEQUENCE [LARGE SCALE GENOMIC DNA]</scope>
</reference>
<feature type="region of interest" description="Disordered" evidence="1">
    <location>
        <begin position="43"/>
        <end position="89"/>
    </location>
</feature>
<accession>W5MTK3</accession>
<proteinExistence type="predicted"/>
<dbReference type="GO" id="GO:1902751">
    <property type="term" value="P:positive regulation of cell cycle G2/M phase transition"/>
    <property type="evidence" value="ECO:0007669"/>
    <property type="project" value="InterPro"/>
</dbReference>
<dbReference type="GO" id="GO:0004725">
    <property type="term" value="F:protein tyrosine phosphatase activity"/>
    <property type="evidence" value="ECO:0007669"/>
    <property type="project" value="InterPro"/>
</dbReference>
<sequence>MQSDEQDGFTMVLDESCGNPHMTSSMARLLSDPLMSQEVEVSWLQPQPPRGGSRRLVRSPSMPERLDRPVLKRAPAPPDPGPDPCPLAKRWRSTAPIHEEEEEEGDGRKRGRLLKKTLSLSDVETRGEPGDLGLIGDFSKVRQSRCTPDSQPATLGVCARASSCACVCVSAFSCGYVCVAPTSAHLGSSVQQGSGFTSLGG</sequence>
<feature type="compositionally biased region" description="Pro residues" evidence="1">
    <location>
        <begin position="75"/>
        <end position="85"/>
    </location>
</feature>
<dbReference type="HOGENOM" id="CLU_1360024_0_0_1"/>
<evidence type="ECO:0000256" key="1">
    <source>
        <dbReference type="SAM" id="MobiDB-lite"/>
    </source>
</evidence>
<protein>
    <submittedName>
        <fullName evidence="2">Cell division cycle 25C</fullName>
    </submittedName>
</protein>
<evidence type="ECO:0000313" key="2">
    <source>
        <dbReference type="Ensembl" id="ENSLOCP00000011712.1"/>
    </source>
</evidence>
<dbReference type="Pfam" id="PF06617">
    <property type="entry name" value="M-inducer_phosp"/>
    <property type="match status" value="1"/>
</dbReference>
<organism evidence="2 3">
    <name type="scientific">Lepisosteus oculatus</name>
    <name type="common">Spotted gar</name>
    <dbReference type="NCBI Taxonomy" id="7918"/>
    <lineage>
        <taxon>Eukaryota</taxon>
        <taxon>Metazoa</taxon>
        <taxon>Chordata</taxon>
        <taxon>Craniata</taxon>
        <taxon>Vertebrata</taxon>
        <taxon>Euteleostomi</taxon>
        <taxon>Actinopterygii</taxon>
        <taxon>Neopterygii</taxon>
        <taxon>Holostei</taxon>
        <taxon>Semionotiformes</taxon>
        <taxon>Lepisosteidae</taxon>
        <taxon>Lepisosteus</taxon>
    </lineage>
</organism>